<dbReference type="Pfam" id="PF13966">
    <property type="entry name" value="zf-RVT"/>
    <property type="match status" value="1"/>
</dbReference>
<comment type="caution">
    <text evidence="4">The sequence shown here is derived from an EMBL/GenBank/DDBJ whole genome shotgun (WGS) entry which is preliminary data.</text>
</comment>
<dbReference type="Pfam" id="PF00078">
    <property type="entry name" value="RVT_1"/>
    <property type="match status" value="1"/>
</dbReference>
<gene>
    <name evidence="4" type="primary">TPP2_7</name>
    <name evidence="4" type="ORF">CK203_019536</name>
</gene>
<accession>A0A438IZ99</accession>
<feature type="coiled-coil region" evidence="1">
    <location>
        <begin position="221"/>
        <end position="248"/>
    </location>
</feature>
<organism evidence="4 5">
    <name type="scientific">Vitis vinifera</name>
    <name type="common">Grape</name>
    <dbReference type="NCBI Taxonomy" id="29760"/>
    <lineage>
        <taxon>Eukaryota</taxon>
        <taxon>Viridiplantae</taxon>
        <taxon>Streptophyta</taxon>
        <taxon>Embryophyta</taxon>
        <taxon>Tracheophyta</taxon>
        <taxon>Spermatophyta</taxon>
        <taxon>Magnoliopsida</taxon>
        <taxon>eudicotyledons</taxon>
        <taxon>Gunneridae</taxon>
        <taxon>Pentapetalae</taxon>
        <taxon>rosids</taxon>
        <taxon>Vitales</taxon>
        <taxon>Vitaceae</taxon>
        <taxon>Viteae</taxon>
        <taxon>Vitis</taxon>
    </lineage>
</organism>
<dbReference type="InterPro" id="IPR000477">
    <property type="entry name" value="RT_dom"/>
</dbReference>
<evidence type="ECO:0000313" key="4">
    <source>
        <dbReference type="EMBL" id="RVX02014.1"/>
    </source>
</evidence>
<protein>
    <submittedName>
        <fullName evidence="4">Tripeptidyl-peptidase 2</fullName>
    </submittedName>
</protein>
<dbReference type="InterPro" id="IPR026960">
    <property type="entry name" value="RVT-Znf"/>
</dbReference>
<dbReference type="AlphaFoldDB" id="A0A438IZ99"/>
<feature type="domain" description="Reverse transcriptase" evidence="2">
    <location>
        <begin position="282"/>
        <end position="389"/>
    </location>
</feature>
<dbReference type="EMBL" id="QGNW01000073">
    <property type="protein sequence ID" value="RVX02014.1"/>
    <property type="molecule type" value="Genomic_DNA"/>
</dbReference>
<proteinExistence type="predicted"/>
<evidence type="ECO:0000259" key="2">
    <source>
        <dbReference type="Pfam" id="PF00078"/>
    </source>
</evidence>
<evidence type="ECO:0000256" key="1">
    <source>
        <dbReference type="SAM" id="Coils"/>
    </source>
</evidence>
<dbReference type="Proteomes" id="UP000288805">
    <property type="component" value="Unassembled WGS sequence"/>
</dbReference>
<name>A0A438IZ99_VITVI</name>
<feature type="domain" description="Reverse transcriptase zinc-binding" evidence="3">
    <location>
        <begin position="719"/>
        <end position="803"/>
    </location>
</feature>
<evidence type="ECO:0000259" key="3">
    <source>
        <dbReference type="Pfam" id="PF13966"/>
    </source>
</evidence>
<reference evidence="4 5" key="1">
    <citation type="journal article" date="2018" name="PLoS Genet.">
        <title>Population sequencing reveals clonal diversity and ancestral inbreeding in the grapevine cultivar Chardonnay.</title>
        <authorList>
            <person name="Roach M.J."/>
            <person name="Johnson D.L."/>
            <person name="Bohlmann J."/>
            <person name="van Vuuren H.J."/>
            <person name="Jones S.J."/>
            <person name="Pretorius I.S."/>
            <person name="Schmidt S.A."/>
            <person name="Borneman A.R."/>
        </authorList>
    </citation>
    <scope>NUCLEOTIDE SEQUENCE [LARGE SCALE GENOMIC DNA]</scope>
    <source>
        <strain evidence="5">cv. Chardonnay</strain>
        <tissue evidence="4">Leaf</tissue>
    </source>
</reference>
<dbReference type="Gene3D" id="2.20.25.690">
    <property type="match status" value="1"/>
</dbReference>
<dbReference type="InterPro" id="IPR036852">
    <property type="entry name" value="Peptidase_S8/S53_dom_sf"/>
</dbReference>
<keyword evidence="1" id="KW-0175">Coiled coil</keyword>
<dbReference type="Gene3D" id="3.40.50.200">
    <property type="entry name" value="Peptidase S8/S53 domain"/>
    <property type="match status" value="1"/>
</dbReference>
<dbReference type="PANTHER" id="PTHR33116:SF78">
    <property type="entry name" value="OS12G0587133 PROTEIN"/>
    <property type="match status" value="1"/>
</dbReference>
<evidence type="ECO:0000313" key="5">
    <source>
        <dbReference type="Proteomes" id="UP000288805"/>
    </source>
</evidence>
<dbReference type="GO" id="GO:0006508">
    <property type="term" value="P:proteolysis"/>
    <property type="evidence" value="ECO:0007669"/>
    <property type="project" value="InterPro"/>
</dbReference>
<dbReference type="PANTHER" id="PTHR33116">
    <property type="entry name" value="REVERSE TRANSCRIPTASE ZINC-BINDING DOMAIN-CONTAINING PROTEIN-RELATED-RELATED"/>
    <property type="match status" value="1"/>
</dbReference>
<dbReference type="GO" id="GO:0004252">
    <property type="term" value="F:serine-type endopeptidase activity"/>
    <property type="evidence" value="ECO:0007669"/>
    <property type="project" value="InterPro"/>
</dbReference>
<sequence>MQNPIWATNPSKSPFWGPTFLDRHCSKLIIQSTRRLGRRRKKGGEREWALRAMPCSSINTTSSSTDDNGALRAFKLSESTFLASLMPKKEIAADRFVEAHPEYDGRGVVIAIFDSGVDPAAAGLQVTSDGKPRSLITGSGDIDTSTVVKADSDGCLHGASERKKEKWDEKHQEVIAEAVKNLDEFDQGILLFVSCCIHVHLEMLIFTQLPQEEKPVIWNGVNSLKRAREDLQNRVDFLQKQAESYDDKGPIIDAVVWNDGELWRVALDTQSLEDDPGCGKLADFVPLTNYSQNAFVEGRQILDAVLVANEAIDSRKRSVGTGLVCKLDIEKAYDHVNWRFLMLVLEKMGFGPKWRKWIFCCISTVRMAVLVNGTPTDFFSTFRGLRQGASRQPGRRGEGCQSPTYCLLMILSFFKSEIIPIGGVEEVDRAAAVFGCKVGNLPTNYLGLPLGASHKSCRVWDGVEERFKRKLAMWKKQYLSKGGRLTLIKNTLSNLPIYFMSLFVIPRKVRLRLEKIQREFLWGDMEERRKIHLVRWEVTCKDMRHGGLGLRYLKDFNHALLGKWLWRFPIERESLWRKVIVGKFGEVQGGWTTREVRESYGTGLWKDIRKGWEEFFLRTRIHIGNGRRTRFWWDMWVGDSKLKDLFPLLFRIAANNSAIVADLWGRQEGGGGGWEVHFRRPFQDWELEEVNRFLSYISAVRVQEGEDFLVWKIERKGTFKVNSYYRSLKEDNSPLFPVKEVWGSYAPLRTRFFAWEAVWGKISTIDMLMRRGWSMANRCNLCKENEETANHILIHCGKTRDLWNLLFSSFGVVWVLPDSVRNLLLEWKMKGMGRKGV</sequence>